<evidence type="ECO:0000313" key="1">
    <source>
        <dbReference type="EMBL" id="MFD1263660.1"/>
    </source>
</evidence>
<accession>A0ABW3WEI3</accession>
<dbReference type="EMBL" id="JBHTMC010000014">
    <property type="protein sequence ID" value="MFD1263660.1"/>
    <property type="molecule type" value="Genomic_DNA"/>
</dbReference>
<proteinExistence type="predicted"/>
<name>A0ABW3WEI3_9RHOO</name>
<evidence type="ECO:0000313" key="2">
    <source>
        <dbReference type="Proteomes" id="UP001597158"/>
    </source>
</evidence>
<keyword evidence="2" id="KW-1185">Reference proteome</keyword>
<dbReference type="RefSeq" id="WP_002931103.1">
    <property type="nucleotide sequence ID" value="NZ_JARQZE010000016.1"/>
</dbReference>
<reference evidence="2" key="1">
    <citation type="journal article" date="2019" name="Int. J. Syst. Evol. Microbiol.">
        <title>The Global Catalogue of Microorganisms (GCM) 10K type strain sequencing project: providing services to taxonomists for standard genome sequencing and annotation.</title>
        <authorList>
            <consortium name="The Broad Institute Genomics Platform"/>
            <consortium name="The Broad Institute Genome Sequencing Center for Infectious Disease"/>
            <person name="Wu L."/>
            <person name="Ma J."/>
        </authorList>
    </citation>
    <scope>NUCLEOTIDE SEQUENCE [LARGE SCALE GENOMIC DNA]</scope>
    <source>
        <strain evidence="2">CCUG 48884</strain>
    </source>
</reference>
<organism evidence="1 2">
    <name type="scientific">Thauera mechernichensis</name>
    <dbReference type="NCBI Taxonomy" id="82788"/>
    <lineage>
        <taxon>Bacteria</taxon>
        <taxon>Pseudomonadati</taxon>
        <taxon>Pseudomonadota</taxon>
        <taxon>Betaproteobacteria</taxon>
        <taxon>Rhodocyclales</taxon>
        <taxon>Zoogloeaceae</taxon>
        <taxon>Thauera</taxon>
    </lineage>
</organism>
<gene>
    <name evidence="1" type="ORF">ACFQ4M_08685</name>
</gene>
<protein>
    <submittedName>
        <fullName evidence="1">Uncharacterized protein</fullName>
    </submittedName>
</protein>
<dbReference type="Proteomes" id="UP001597158">
    <property type="component" value="Unassembled WGS sequence"/>
</dbReference>
<comment type="caution">
    <text evidence="1">The sequence shown here is derived from an EMBL/GenBank/DDBJ whole genome shotgun (WGS) entry which is preliminary data.</text>
</comment>
<sequence>MDPVYSALPPDDAAHVQRLSRLMYESRENCRDVLNALGAGSADELLARIAHAELPEHPAYEHYLAARILADTHEIARSEVARILKEANAQ</sequence>